<dbReference type="AlphaFoldDB" id="A0A8J3ZBY6"/>
<dbReference type="GO" id="GO:0003700">
    <property type="term" value="F:DNA-binding transcription factor activity"/>
    <property type="evidence" value="ECO:0007669"/>
    <property type="project" value="TreeGrafter"/>
</dbReference>
<dbReference type="PROSITE" id="PS01081">
    <property type="entry name" value="HTH_TETR_1"/>
    <property type="match status" value="1"/>
</dbReference>
<dbReference type="GO" id="GO:0000976">
    <property type="term" value="F:transcription cis-regulatory region binding"/>
    <property type="evidence" value="ECO:0007669"/>
    <property type="project" value="TreeGrafter"/>
</dbReference>
<comment type="subcellular location">
    <subcellularLocation>
        <location evidence="1">Cell membrane</location>
        <topology evidence="1">Single-pass type II membrane protein</topology>
    </subcellularLocation>
</comment>
<dbReference type="CDD" id="cd06530">
    <property type="entry name" value="S26_SPase_I"/>
    <property type="match status" value="1"/>
</dbReference>
<evidence type="ECO:0000256" key="2">
    <source>
        <dbReference type="ARBA" id="ARBA00023015"/>
    </source>
</evidence>
<proteinExistence type="predicted"/>
<dbReference type="InterPro" id="IPR009057">
    <property type="entry name" value="Homeodomain-like_sf"/>
</dbReference>
<keyword evidence="9" id="KW-1185">Reference proteome</keyword>
<name>A0A8J3ZBY6_9ACTN</name>
<feature type="active site" evidence="5">
    <location>
        <position position="83"/>
    </location>
</feature>
<dbReference type="PROSITE" id="PS50977">
    <property type="entry name" value="HTH_TETR_2"/>
    <property type="match status" value="1"/>
</dbReference>
<evidence type="ECO:0000256" key="1">
    <source>
        <dbReference type="ARBA" id="ARBA00004401"/>
    </source>
</evidence>
<gene>
    <name evidence="8" type="ORF">Vau01_064210</name>
</gene>
<dbReference type="Pfam" id="PF17754">
    <property type="entry name" value="TetR_C_14"/>
    <property type="match status" value="1"/>
</dbReference>
<organism evidence="8 9">
    <name type="scientific">Virgisporangium aurantiacum</name>
    <dbReference type="NCBI Taxonomy" id="175570"/>
    <lineage>
        <taxon>Bacteria</taxon>
        <taxon>Bacillati</taxon>
        <taxon>Actinomycetota</taxon>
        <taxon>Actinomycetes</taxon>
        <taxon>Micromonosporales</taxon>
        <taxon>Micromonosporaceae</taxon>
        <taxon>Virgisporangium</taxon>
    </lineage>
</organism>
<comment type="caution">
    <text evidence="8">The sequence shown here is derived from an EMBL/GenBank/DDBJ whole genome shotgun (WGS) entry which is preliminary data.</text>
</comment>
<dbReference type="EMBL" id="BOPG01000043">
    <property type="protein sequence ID" value="GIJ58905.1"/>
    <property type="molecule type" value="Genomic_DNA"/>
</dbReference>
<dbReference type="InterPro" id="IPR001647">
    <property type="entry name" value="HTH_TetR"/>
</dbReference>
<keyword evidence="2" id="KW-0805">Transcription regulation</keyword>
<evidence type="ECO:0000256" key="4">
    <source>
        <dbReference type="ARBA" id="ARBA00023163"/>
    </source>
</evidence>
<dbReference type="InterPro" id="IPR023772">
    <property type="entry name" value="DNA-bd_HTH_TetR-type_CS"/>
</dbReference>
<evidence type="ECO:0000256" key="6">
    <source>
        <dbReference type="PROSITE-ProRule" id="PRU00335"/>
    </source>
</evidence>
<dbReference type="GO" id="GO:0006465">
    <property type="term" value="P:signal peptide processing"/>
    <property type="evidence" value="ECO:0007669"/>
    <property type="project" value="InterPro"/>
</dbReference>
<evidence type="ECO:0000313" key="8">
    <source>
        <dbReference type="EMBL" id="GIJ58905.1"/>
    </source>
</evidence>
<dbReference type="RefSeq" id="WP_204000347.1">
    <property type="nucleotide sequence ID" value="NZ_BOPG01000043.1"/>
</dbReference>
<dbReference type="GO" id="GO:0005886">
    <property type="term" value="C:plasma membrane"/>
    <property type="evidence" value="ECO:0007669"/>
    <property type="project" value="UniProtKB-SubCell"/>
</dbReference>
<dbReference type="Gene3D" id="1.10.10.60">
    <property type="entry name" value="Homeodomain-like"/>
    <property type="match status" value="1"/>
</dbReference>
<dbReference type="PANTHER" id="PTHR30055">
    <property type="entry name" value="HTH-TYPE TRANSCRIPTIONAL REGULATOR RUTR"/>
    <property type="match status" value="1"/>
</dbReference>
<dbReference type="InterPro" id="IPR019533">
    <property type="entry name" value="Peptidase_S26"/>
</dbReference>
<dbReference type="InterPro" id="IPR036286">
    <property type="entry name" value="LexA/Signal_pep-like_sf"/>
</dbReference>
<dbReference type="InterPro" id="IPR000223">
    <property type="entry name" value="Pept_S26A_signal_pept_1"/>
</dbReference>
<dbReference type="Pfam" id="PF00440">
    <property type="entry name" value="TetR_N"/>
    <property type="match status" value="1"/>
</dbReference>
<dbReference type="SUPFAM" id="SSF51306">
    <property type="entry name" value="LexA/Signal peptidase"/>
    <property type="match status" value="1"/>
</dbReference>
<dbReference type="InterPro" id="IPR050109">
    <property type="entry name" value="HTH-type_TetR-like_transc_reg"/>
</dbReference>
<accession>A0A8J3ZBY6</accession>
<evidence type="ECO:0000259" key="7">
    <source>
        <dbReference type="PROSITE" id="PS50977"/>
    </source>
</evidence>
<dbReference type="Gene3D" id="2.10.109.10">
    <property type="entry name" value="Umud Fragment, subunit A"/>
    <property type="match status" value="1"/>
</dbReference>
<dbReference type="SUPFAM" id="SSF46689">
    <property type="entry name" value="Homeodomain-like"/>
    <property type="match status" value="1"/>
</dbReference>
<feature type="domain" description="HTH tetR-type" evidence="7">
    <location>
        <begin position="179"/>
        <end position="239"/>
    </location>
</feature>
<dbReference type="PANTHER" id="PTHR30055:SF234">
    <property type="entry name" value="HTH-TYPE TRANSCRIPTIONAL REGULATOR BETI"/>
    <property type="match status" value="1"/>
</dbReference>
<feature type="active site" evidence="5">
    <location>
        <position position="39"/>
    </location>
</feature>
<dbReference type="Proteomes" id="UP000612585">
    <property type="component" value="Unassembled WGS sequence"/>
</dbReference>
<evidence type="ECO:0000313" key="9">
    <source>
        <dbReference type="Proteomes" id="UP000612585"/>
    </source>
</evidence>
<keyword evidence="3 6" id="KW-0238">DNA-binding</keyword>
<sequence>MTGAAVAGASAGVLAGVLVVAAVLWCRRQFRIVTVVGTSMAPTYASGDHVLARRRPAGAVRRGSVVVIHPPPISGVLLPPSIKRVAATPGEPVPPAVRSATGDVVLVPPGQFVVLGDNVTSTDSRTLGFYPAEGLVAVVMSRFEPLSVFARRADLAVRADSAYGERVSTAGDRRERRRAKKRQSIKLAAVRLILDQGLDAFTVEAISEASDISNRTFFNYFSTKEEVLLIMEPSWSAKELLALFDARPADEPAVRSMRMVVQEIADSFVPAPEDAELWRELWARHPDLLSRVQPDGEEEIFRVLFLAAARKTGVDPWQDVYPTVLVTTAFSIIQWAVRFSWVRTDGKSVNELIDEAFDLLESGFKH</sequence>
<dbReference type="Pfam" id="PF10502">
    <property type="entry name" value="Peptidase_S26"/>
    <property type="match status" value="1"/>
</dbReference>
<evidence type="ECO:0000256" key="5">
    <source>
        <dbReference type="PIRSR" id="PIRSR600223-1"/>
    </source>
</evidence>
<feature type="DNA-binding region" description="H-T-H motif" evidence="6">
    <location>
        <begin position="202"/>
        <end position="221"/>
    </location>
</feature>
<evidence type="ECO:0000256" key="3">
    <source>
        <dbReference type="ARBA" id="ARBA00023125"/>
    </source>
</evidence>
<dbReference type="PRINTS" id="PR00727">
    <property type="entry name" value="LEADERPTASE"/>
</dbReference>
<reference evidence="8" key="1">
    <citation type="submission" date="2021-01" db="EMBL/GenBank/DDBJ databases">
        <title>Whole genome shotgun sequence of Virgisporangium aurantiacum NBRC 16421.</title>
        <authorList>
            <person name="Komaki H."/>
            <person name="Tamura T."/>
        </authorList>
    </citation>
    <scope>NUCLEOTIDE SEQUENCE</scope>
    <source>
        <strain evidence="8">NBRC 16421</strain>
    </source>
</reference>
<keyword evidence="4" id="KW-0804">Transcription</keyword>
<protein>
    <recommendedName>
        <fullName evidence="7">HTH tetR-type domain-containing protein</fullName>
    </recommendedName>
</protein>
<dbReference type="InterPro" id="IPR041347">
    <property type="entry name" value="MftR_C"/>
</dbReference>
<dbReference type="Gene3D" id="1.10.357.10">
    <property type="entry name" value="Tetracycline Repressor, domain 2"/>
    <property type="match status" value="1"/>
</dbReference>
<dbReference type="GO" id="GO:0004252">
    <property type="term" value="F:serine-type endopeptidase activity"/>
    <property type="evidence" value="ECO:0007669"/>
    <property type="project" value="InterPro"/>
</dbReference>